<dbReference type="InterPro" id="IPR036390">
    <property type="entry name" value="WH_DNA-bd_sf"/>
</dbReference>
<dbReference type="PRINTS" id="PR00598">
    <property type="entry name" value="HTHMARR"/>
</dbReference>
<dbReference type="RefSeq" id="WP_015778595.1">
    <property type="nucleotide sequence ID" value="NC_013171.1"/>
</dbReference>
<dbReference type="InterPro" id="IPR036388">
    <property type="entry name" value="WH-like_DNA-bd_sf"/>
</dbReference>
<organism evidence="5 6">
    <name type="scientific">Anaerococcus prevotii (strain ATCC 9321 / DSM 20548 / JCM 6508 / NCTC 11806 / PC1)</name>
    <name type="common">Peptostreptococcus prevotii</name>
    <name type="synonym">Peptococcus prevotii</name>
    <dbReference type="NCBI Taxonomy" id="525919"/>
    <lineage>
        <taxon>Bacteria</taxon>
        <taxon>Bacillati</taxon>
        <taxon>Bacillota</taxon>
        <taxon>Tissierellia</taxon>
        <taxon>Tissierellales</taxon>
        <taxon>Peptoniphilaceae</taxon>
        <taxon>Anaerococcus</taxon>
    </lineage>
</organism>
<dbReference type="AlphaFoldDB" id="C7RET6"/>
<evidence type="ECO:0000313" key="6">
    <source>
        <dbReference type="Proteomes" id="UP000002294"/>
    </source>
</evidence>
<keyword evidence="2" id="KW-0238">DNA-binding</keyword>
<dbReference type="SUPFAM" id="SSF46785">
    <property type="entry name" value="Winged helix' DNA-binding domain"/>
    <property type="match status" value="1"/>
</dbReference>
<dbReference type="InterPro" id="IPR039422">
    <property type="entry name" value="MarR/SlyA-like"/>
</dbReference>
<dbReference type="KEGG" id="apr:Apre_1679"/>
<dbReference type="GO" id="GO:0003700">
    <property type="term" value="F:DNA-binding transcription factor activity"/>
    <property type="evidence" value="ECO:0007669"/>
    <property type="project" value="InterPro"/>
</dbReference>
<dbReference type="InterPro" id="IPR000835">
    <property type="entry name" value="HTH_MarR-typ"/>
</dbReference>
<evidence type="ECO:0000256" key="1">
    <source>
        <dbReference type="ARBA" id="ARBA00023015"/>
    </source>
</evidence>
<reference evidence="5 6" key="1">
    <citation type="journal article" date="2009" name="Stand. Genomic Sci.">
        <title>Complete genome sequence of Anaerococcus prevotii type strain (PC1).</title>
        <authorList>
            <person name="Labutti K."/>
            <person name="Pukall R."/>
            <person name="Steenblock K."/>
            <person name="Glavina Del Rio T."/>
            <person name="Tice H."/>
            <person name="Copeland A."/>
            <person name="Cheng J.F."/>
            <person name="Lucas S."/>
            <person name="Chen F."/>
            <person name="Nolan M."/>
            <person name="Bruce D."/>
            <person name="Goodwin L."/>
            <person name="Pitluck S."/>
            <person name="Ivanova N."/>
            <person name="Mavromatis K."/>
            <person name="Ovchinnikova G."/>
            <person name="Pati A."/>
            <person name="Chen A."/>
            <person name="Palaniappan K."/>
            <person name="Land M."/>
            <person name="Hauser L."/>
            <person name="Chang Y.J."/>
            <person name="Jeffries C.D."/>
            <person name="Chain P."/>
            <person name="Saunders E."/>
            <person name="Brettin T."/>
            <person name="Detter J.C."/>
            <person name="Han C."/>
            <person name="Goker M."/>
            <person name="Bristow J."/>
            <person name="Eisen J.A."/>
            <person name="Markowitz V."/>
            <person name="Hugenholtz P."/>
            <person name="Kyrpides N.C."/>
            <person name="Klenk H.P."/>
            <person name="Lapidus A."/>
        </authorList>
    </citation>
    <scope>NUCLEOTIDE SEQUENCE [LARGE SCALE GENOMIC DNA]</scope>
    <source>
        <strain evidence="6">ATCC 9321 / DSM 20548 / JCM 6508 / NCTC 11806 / PC1</strain>
    </source>
</reference>
<dbReference type="PROSITE" id="PS01117">
    <property type="entry name" value="HTH_MARR_1"/>
    <property type="match status" value="1"/>
</dbReference>
<dbReference type="SMART" id="SM00347">
    <property type="entry name" value="HTH_MARR"/>
    <property type="match status" value="1"/>
</dbReference>
<dbReference type="PROSITE" id="PS50995">
    <property type="entry name" value="HTH_MARR_2"/>
    <property type="match status" value="1"/>
</dbReference>
<keyword evidence="6" id="KW-1185">Reference proteome</keyword>
<dbReference type="PANTHER" id="PTHR33164:SF56">
    <property type="entry name" value="HTH-TYPE TRANSCRIPTIONAL REGULATOR MHQR"/>
    <property type="match status" value="1"/>
</dbReference>
<proteinExistence type="predicted"/>
<keyword evidence="1" id="KW-0805">Transcription regulation</keyword>
<dbReference type="STRING" id="525919.Apre_1679"/>
<evidence type="ECO:0000259" key="4">
    <source>
        <dbReference type="PROSITE" id="PS50995"/>
    </source>
</evidence>
<dbReference type="PANTHER" id="PTHR33164">
    <property type="entry name" value="TRANSCRIPTIONAL REGULATOR, MARR FAMILY"/>
    <property type="match status" value="1"/>
</dbReference>
<dbReference type="GO" id="GO:0006950">
    <property type="term" value="P:response to stress"/>
    <property type="evidence" value="ECO:0007669"/>
    <property type="project" value="TreeGrafter"/>
</dbReference>
<protein>
    <submittedName>
        <fullName evidence="5">Transcriptional regulator, TrmB</fullName>
    </submittedName>
</protein>
<dbReference type="HOGENOM" id="CLU_083287_27_2_9"/>
<accession>C7RET6</accession>
<sequence length="141" mass="15935">MEKDKLKILIGLHKNVKELDRRTLDIGRRYGLSFSQFMVLEALYSKGNLSIGEVREAILSSVGTISLVVKNLEKMGYVKRKTDENDKRISILSLTDEGRAVIEKVIPENEAMIYDYMKDLSEEETATLLSLLKKLGANIGK</sequence>
<dbReference type="OrthoDB" id="9799747at2"/>
<evidence type="ECO:0000313" key="5">
    <source>
        <dbReference type="EMBL" id="ACV29699.1"/>
    </source>
</evidence>
<evidence type="ECO:0000256" key="2">
    <source>
        <dbReference type="ARBA" id="ARBA00023125"/>
    </source>
</evidence>
<dbReference type="InterPro" id="IPR023187">
    <property type="entry name" value="Tscrpt_reg_MarR-type_CS"/>
</dbReference>
<keyword evidence="3" id="KW-0804">Transcription</keyword>
<feature type="domain" description="HTH marR-type" evidence="4">
    <location>
        <begin position="1"/>
        <end position="137"/>
    </location>
</feature>
<name>C7RET6_ANAPD</name>
<dbReference type="GO" id="GO:0003677">
    <property type="term" value="F:DNA binding"/>
    <property type="evidence" value="ECO:0007669"/>
    <property type="project" value="UniProtKB-KW"/>
</dbReference>
<dbReference type="Pfam" id="PF12802">
    <property type="entry name" value="MarR_2"/>
    <property type="match status" value="1"/>
</dbReference>
<evidence type="ECO:0000256" key="3">
    <source>
        <dbReference type="ARBA" id="ARBA00023163"/>
    </source>
</evidence>
<gene>
    <name evidence="5" type="ordered locus">Apre_1679</name>
</gene>
<dbReference type="Gene3D" id="1.10.10.10">
    <property type="entry name" value="Winged helix-like DNA-binding domain superfamily/Winged helix DNA-binding domain"/>
    <property type="match status" value="1"/>
</dbReference>
<dbReference type="Proteomes" id="UP000002294">
    <property type="component" value="Chromosome"/>
</dbReference>
<dbReference type="EMBL" id="CP001708">
    <property type="protein sequence ID" value="ACV29699.1"/>
    <property type="molecule type" value="Genomic_DNA"/>
</dbReference>
<dbReference type="eggNOG" id="COG1846">
    <property type="taxonomic scope" value="Bacteria"/>
</dbReference>